<organism evidence="7">
    <name type="scientific">Caldiarchaeum subterraneum</name>
    <dbReference type="NCBI Taxonomy" id="311458"/>
    <lineage>
        <taxon>Archaea</taxon>
        <taxon>Nitrososphaerota</taxon>
        <taxon>Candidatus Caldarchaeales</taxon>
        <taxon>Candidatus Caldarchaeaceae</taxon>
        <taxon>Candidatus Caldarchaeum</taxon>
    </lineage>
</organism>
<dbReference type="PANTHER" id="PTHR22807:SF30">
    <property type="entry name" value="28S RRNA (CYTOSINE(4447)-C(5))-METHYLTRANSFERASE-RELATED"/>
    <property type="match status" value="1"/>
</dbReference>
<accession>A0A7J3VUS6</accession>
<comment type="caution">
    <text evidence="7">The sequence shown here is derived from an EMBL/GenBank/DDBJ whole genome shotgun (WGS) entry which is preliminary data.</text>
</comment>
<dbReference type="Gene3D" id="3.40.50.150">
    <property type="entry name" value="Vaccinia Virus protein VP39"/>
    <property type="match status" value="1"/>
</dbReference>
<dbReference type="Pfam" id="PF01189">
    <property type="entry name" value="Methyltr_RsmB-F"/>
    <property type="match status" value="1"/>
</dbReference>
<dbReference type="Pfam" id="PF17125">
    <property type="entry name" value="Methyltr_RsmF_N"/>
    <property type="match status" value="1"/>
</dbReference>
<dbReference type="GO" id="GO:0008173">
    <property type="term" value="F:RNA methyltransferase activity"/>
    <property type="evidence" value="ECO:0007669"/>
    <property type="project" value="InterPro"/>
</dbReference>
<dbReference type="Gene3D" id="3.30.70.1170">
    <property type="entry name" value="Sun protein, domain 3"/>
    <property type="match status" value="1"/>
</dbReference>
<evidence type="ECO:0000256" key="2">
    <source>
        <dbReference type="ARBA" id="ARBA00022603"/>
    </source>
</evidence>
<dbReference type="GO" id="GO:0006396">
    <property type="term" value="P:RNA processing"/>
    <property type="evidence" value="ECO:0007669"/>
    <property type="project" value="InterPro"/>
</dbReference>
<evidence type="ECO:0000259" key="6">
    <source>
        <dbReference type="PROSITE" id="PS51686"/>
    </source>
</evidence>
<sequence>MRPVLSEELRAFLTEFAPENFEPIVEVYSKPLPETFRVNTLKTSVDECVSLLAEEGVDAKPVEWLENGFYAEPPGVLTTSIWHMLGLVYMQGPVSMLVAELLDVMPGDRVLDLCAAPGSKSTYIAQRLQGKGVVVANDISSTRIKALTSNLQRCGVVNSVVTLADGRWLGRRMENYFDKVLVDAPCSSLGVGSRHWKVLKNWSPRYSARISRLQLSLLLSGFMALKPGGTLVYATCTYHPFENEAVVSELLEKHENAEVLSFSLKGLSHSNGVAKWRDYVYRPEVEKTVRVYPHQSGAEGFYIAKLTKEK</sequence>
<dbReference type="InterPro" id="IPR029063">
    <property type="entry name" value="SAM-dependent_MTases_sf"/>
</dbReference>
<dbReference type="AlphaFoldDB" id="A0A7J3VUS6"/>
<evidence type="ECO:0000313" key="7">
    <source>
        <dbReference type="EMBL" id="HHM44716.1"/>
    </source>
</evidence>
<dbReference type="GO" id="GO:0003723">
    <property type="term" value="F:RNA binding"/>
    <property type="evidence" value="ECO:0007669"/>
    <property type="project" value="UniProtKB-KW"/>
</dbReference>
<dbReference type="PANTHER" id="PTHR22807">
    <property type="entry name" value="NOP2 YEAST -RELATED NOL1/NOP2/FMU SUN DOMAIN-CONTAINING"/>
    <property type="match status" value="1"/>
</dbReference>
<evidence type="ECO:0000256" key="4">
    <source>
        <dbReference type="ARBA" id="ARBA00022691"/>
    </source>
</evidence>
<dbReference type="InterPro" id="IPR011023">
    <property type="entry name" value="Nop2p"/>
</dbReference>
<keyword evidence="3 7" id="KW-0808">Transferase</keyword>
<dbReference type="EMBL" id="DRXH01000186">
    <property type="protein sequence ID" value="HHM44716.1"/>
    <property type="molecule type" value="Genomic_DNA"/>
</dbReference>
<feature type="domain" description="SAM-dependent MTase RsmB/NOP-type" evidence="6">
    <location>
        <begin position="24"/>
        <end position="309"/>
    </location>
</feature>
<evidence type="ECO:0000256" key="5">
    <source>
        <dbReference type="ARBA" id="ARBA00022884"/>
    </source>
</evidence>
<proteinExistence type="predicted"/>
<dbReference type="InterPro" id="IPR049560">
    <property type="entry name" value="MeTrfase_RsmB-F_NOP2_cat"/>
</dbReference>
<dbReference type="CDD" id="cd02440">
    <property type="entry name" value="AdoMet_MTases"/>
    <property type="match status" value="1"/>
</dbReference>
<name>A0A7J3VUS6_CALS0</name>
<keyword evidence="4" id="KW-0949">S-adenosyl-L-methionine</keyword>
<dbReference type="PRINTS" id="PR02008">
    <property type="entry name" value="RCMTFAMILY"/>
</dbReference>
<dbReference type="GO" id="GO:0001510">
    <property type="term" value="P:RNA methylation"/>
    <property type="evidence" value="ECO:0007669"/>
    <property type="project" value="InterPro"/>
</dbReference>
<keyword evidence="5" id="KW-0694">RNA-binding</keyword>
<reference evidence="7" key="1">
    <citation type="journal article" date="2020" name="mSystems">
        <title>Genome- and Community-Level Interaction Insights into Carbon Utilization and Element Cycling Functions of Hydrothermarchaeota in Hydrothermal Sediment.</title>
        <authorList>
            <person name="Zhou Z."/>
            <person name="Liu Y."/>
            <person name="Xu W."/>
            <person name="Pan J."/>
            <person name="Luo Z.H."/>
            <person name="Li M."/>
        </authorList>
    </citation>
    <scope>NUCLEOTIDE SEQUENCE [LARGE SCALE GENOMIC DNA]</scope>
    <source>
        <strain evidence="7">SpSt-1074</strain>
    </source>
</reference>
<dbReference type="GO" id="GO:0008757">
    <property type="term" value="F:S-adenosylmethionine-dependent methyltransferase activity"/>
    <property type="evidence" value="ECO:0007669"/>
    <property type="project" value="InterPro"/>
</dbReference>
<dbReference type="InterPro" id="IPR031341">
    <property type="entry name" value="Methyltr_RsmF_N"/>
</dbReference>
<dbReference type="PROSITE" id="PS51686">
    <property type="entry name" value="SAM_MT_RSMB_NOP"/>
    <property type="match status" value="1"/>
</dbReference>
<gene>
    <name evidence="7" type="ORF">ENM31_05425</name>
</gene>
<dbReference type="SUPFAM" id="SSF53335">
    <property type="entry name" value="S-adenosyl-L-methionine-dependent methyltransferases"/>
    <property type="match status" value="1"/>
</dbReference>
<evidence type="ECO:0000256" key="3">
    <source>
        <dbReference type="ARBA" id="ARBA00022679"/>
    </source>
</evidence>
<protein>
    <submittedName>
        <fullName evidence="7">RsmB/NOP family class I SAM-dependent RNA methyltransferase</fullName>
    </submittedName>
</protein>
<dbReference type="NCBIfam" id="TIGR00446">
    <property type="entry name" value="nop2p"/>
    <property type="match status" value="1"/>
</dbReference>
<dbReference type="InterPro" id="IPR023267">
    <property type="entry name" value="RCMT"/>
</dbReference>
<keyword evidence="1" id="KW-0963">Cytoplasm</keyword>
<evidence type="ECO:0000256" key="1">
    <source>
        <dbReference type="ARBA" id="ARBA00022490"/>
    </source>
</evidence>
<dbReference type="InterPro" id="IPR001678">
    <property type="entry name" value="MeTrfase_RsmB-F_NOP2_dom"/>
</dbReference>
<keyword evidence="2 7" id="KW-0489">Methyltransferase</keyword>